<accession>A0A382S231</accession>
<feature type="non-terminal residue" evidence="2">
    <location>
        <position position="50"/>
    </location>
</feature>
<feature type="coiled-coil region" evidence="1">
    <location>
        <begin position="20"/>
        <end position="47"/>
    </location>
</feature>
<evidence type="ECO:0000313" key="2">
    <source>
        <dbReference type="EMBL" id="SVD03923.1"/>
    </source>
</evidence>
<name>A0A382S231_9ZZZZ</name>
<gene>
    <name evidence="2" type="ORF">METZ01_LOCUS356777</name>
</gene>
<dbReference type="SUPFAM" id="SSF51197">
    <property type="entry name" value="Clavaminate synthase-like"/>
    <property type="match status" value="1"/>
</dbReference>
<dbReference type="Gene3D" id="2.60.120.620">
    <property type="entry name" value="q2cbj1_9rhob like domain"/>
    <property type="match status" value="1"/>
</dbReference>
<sequence length="50" mass="5817">MLTNNQIQEFRTKGFLLGKKILTNEEVDELRAELDRVIADKNDESKQQPV</sequence>
<dbReference type="AlphaFoldDB" id="A0A382S231"/>
<organism evidence="2">
    <name type="scientific">marine metagenome</name>
    <dbReference type="NCBI Taxonomy" id="408172"/>
    <lineage>
        <taxon>unclassified sequences</taxon>
        <taxon>metagenomes</taxon>
        <taxon>ecological metagenomes</taxon>
    </lineage>
</organism>
<proteinExistence type="predicted"/>
<evidence type="ECO:0000256" key="1">
    <source>
        <dbReference type="SAM" id="Coils"/>
    </source>
</evidence>
<protein>
    <submittedName>
        <fullName evidence="2">Uncharacterized protein</fullName>
    </submittedName>
</protein>
<dbReference type="EMBL" id="UINC01125824">
    <property type="protein sequence ID" value="SVD03923.1"/>
    <property type="molecule type" value="Genomic_DNA"/>
</dbReference>
<keyword evidence="1" id="KW-0175">Coiled coil</keyword>
<reference evidence="2" key="1">
    <citation type="submission" date="2018-05" db="EMBL/GenBank/DDBJ databases">
        <authorList>
            <person name="Lanie J.A."/>
            <person name="Ng W.-L."/>
            <person name="Kazmierczak K.M."/>
            <person name="Andrzejewski T.M."/>
            <person name="Davidsen T.M."/>
            <person name="Wayne K.J."/>
            <person name="Tettelin H."/>
            <person name="Glass J.I."/>
            <person name="Rusch D."/>
            <person name="Podicherti R."/>
            <person name="Tsui H.-C.T."/>
            <person name="Winkler M.E."/>
        </authorList>
    </citation>
    <scope>NUCLEOTIDE SEQUENCE</scope>
</reference>